<dbReference type="EMBL" id="JARQZJ010000124">
    <property type="protein sequence ID" value="KAK9890077.1"/>
    <property type="molecule type" value="Genomic_DNA"/>
</dbReference>
<keyword evidence="2" id="KW-1185">Reference proteome</keyword>
<proteinExistence type="predicted"/>
<dbReference type="Proteomes" id="UP001431783">
    <property type="component" value="Unassembled WGS sequence"/>
</dbReference>
<evidence type="ECO:0000313" key="2">
    <source>
        <dbReference type="Proteomes" id="UP001431783"/>
    </source>
</evidence>
<comment type="caution">
    <text evidence="1">The sequence shown here is derived from an EMBL/GenBank/DDBJ whole genome shotgun (WGS) entry which is preliminary data.</text>
</comment>
<gene>
    <name evidence="1" type="ORF">WA026_008890</name>
</gene>
<organism evidence="1 2">
    <name type="scientific">Henosepilachna vigintioctopunctata</name>
    <dbReference type="NCBI Taxonomy" id="420089"/>
    <lineage>
        <taxon>Eukaryota</taxon>
        <taxon>Metazoa</taxon>
        <taxon>Ecdysozoa</taxon>
        <taxon>Arthropoda</taxon>
        <taxon>Hexapoda</taxon>
        <taxon>Insecta</taxon>
        <taxon>Pterygota</taxon>
        <taxon>Neoptera</taxon>
        <taxon>Endopterygota</taxon>
        <taxon>Coleoptera</taxon>
        <taxon>Polyphaga</taxon>
        <taxon>Cucujiformia</taxon>
        <taxon>Coccinelloidea</taxon>
        <taxon>Coccinellidae</taxon>
        <taxon>Epilachninae</taxon>
        <taxon>Epilachnini</taxon>
        <taxon>Henosepilachna</taxon>
    </lineage>
</organism>
<sequence length="331" mass="39706">MEFSDRLRYDQALQRLRLVRQFNYFHDTILNSFPGRNQLINDAKYVLSSNFPLSLSMKFFCQNLIWNYEDIDKQVLEQALERHEALKVETKLLFEFDYSSPIERIMLIRHFRCFFELATQECFRLHRLICNVKTLLNNNYPFSYDMQHFCRKVLRKYQECEELPPLFVIVRGDSAEMKAKMLSQFKHLLPDDTLKIVMQFSNYKAYAKSNPFLRSMIMRNALISTTMSEDVHFREFSMQILQEFKQYEMSLDPNILMKELSELNDDDLVSDIVSNEYHLLAVSRCQFTTFRAMNYISEVFPCQTEFATVMSLQLQREQWDQYSENISFNIQ</sequence>
<accession>A0AAW1VBI1</accession>
<dbReference type="AlphaFoldDB" id="A0AAW1VBI1"/>
<reference evidence="1 2" key="1">
    <citation type="submission" date="2023-03" db="EMBL/GenBank/DDBJ databases">
        <title>Genome insight into feeding habits of ladybird beetles.</title>
        <authorList>
            <person name="Li H.-S."/>
            <person name="Huang Y.-H."/>
            <person name="Pang H."/>
        </authorList>
    </citation>
    <scope>NUCLEOTIDE SEQUENCE [LARGE SCALE GENOMIC DNA]</scope>
    <source>
        <strain evidence="1">SYSU_2023b</strain>
        <tissue evidence="1">Whole body</tissue>
    </source>
</reference>
<protein>
    <submittedName>
        <fullName evidence="1">Uncharacterized protein</fullName>
    </submittedName>
</protein>
<name>A0AAW1VBI1_9CUCU</name>
<evidence type="ECO:0000313" key="1">
    <source>
        <dbReference type="EMBL" id="KAK9890077.1"/>
    </source>
</evidence>